<comment type="similarity">
    <text evidence="4">Belongs to the enolase family.</text>
</comment>
<feature type="non-terminal residue" evidence="15">
    <location>
        <position position="1"/>
    </location>
</feature>
<dbReference type="SUPFAM" id="SSF51604">
    <property type="entry name" value="Enolase C-terminal domain-like"/>
    <property type="match status" value="1"/>
</dbReference>
<dbReference type="InterPro" id="IPR020810">
    <property type="entry name" value="Enolase_C"/>
</dbReference>
<dbReference type="InterPro" id="IPR029017">
    <property type="entry name" value="Enolase-like_N"/>
</dbReference>
<feature type="domain" description="Enolase C-terminal TIM barrel" evidence="13">
    <location>
        <begin position="135"/>
        <end position="223"/>
    </location>
</feature>
<evidence type="ECO:0000313" key="16">
    <source>
        <dbReference type="Proteomes" id="UP000528411"/>
    </source>
</evidence>
<evidence type="ECO:0000256" key="10">
    <source>
        <dbReference type="ARBA" id="ARBA00023239"/>
    </source>
</evidence>
<dbReference type="PANTHER" id="PTHR11902">
    <property type="entry name" value="ENOLASE"/>
    <property type="match status" value="1"/>
</dbReference>
<protein>
    <recommendedName>
        <fullName evidence="5">phosphopyruvate hydratase</fullName>
        <ecNumber evidence="5">4.2.1.11</ecNumber>
    </recommendedName>
    <alternativeName>
        <fullName evidence="11">2-phospho-D-glycerate hydro-lyase</fullName>
    </alternativeName>
</protein>
<comment type="cofactor">
    <cofactor evidence="1">
        <name>Mg(2+)</name>
        <dbReference type="ChEBI" id="CHEBI:18420"/>
    </cofactor>
</comment>
<evidence type="ECO:0000256" key="4">
    <source>
        <dbReference type="ARBA" id="ARBA00009604"/>
    </source>
</evidence>
<dbReference type="GO" id="GO:0000015">
    <property type="term" value="C:phosphopyruvate hydratase complex"/>
    <property type="evidence" value="ECO:0007669"/>
    <property type="project" value="InterPro"/>
</dbReference>
<dbReference type="SUPFAM" id="SSF54826">
    <property type="entry name" value="Enolase N-terminal domain-like"/>
    <property type="match status" value="1"/>
</dbReference>
<evidence type="ECO:0000256" key="3">
    <source>
        <dbReference type="ARBA" id="ARBA00005031"/>
    </source>
</evidence>
<evidence type="ECO:0000256" key="8">
    <source>
        <dbReference type="ARBA" id="ARBA00022842"/>
    </source>
</evidence>
<feature type="domain" description="Enolase N-terminal" evidence="14">
    <location>
        <begin position="3"/>
        <end position="127"/>
    </location>
</feature>
<evidence type="ECO:0000256" key="9">
    <source>
        <dbReference type="ARBA" id="ARBA00023152"/>
    </source>
</evidence>
<dbReference type="SMART" id="SM01192">
    <property type="entry name" value="Enolase_C"/>
    <property type="match status" value="1"/>
</dbReference>
<dbReference type="GO" id="GO:0006096">
    <property type="term" value="P:glycolytic process"/>
    <property type="evidence" value="ECO:0007669"/>
    <property type="project" value="UniProtKB-UniPathway"/>
</dbReference>
<dbReference type="InterPro" id="IPR036849">
    <property type="entry name" value="Enolase-like_C_sf"/>
</dbReference>
<dbReference type="OrthoDB" id="1739814at2759"/>
<reference evidence="15 16" key="1">
    <citation type="submission" date="2019-09" db="EMBL/GenBank/DDBJ databases">
        <title>Bird 10,000 Genomes (B10K) Project - Family phase.</title>
        <authorList>
            <person name="Zhang G."/>
        </authorList>
    </citation>
    <scope>NUCLEOTIDE SEQUENCE [LARGE SCALE GENOMIC DNA]</scope>
    <source>
        <strain evidence="15">B10K-DU-012-56</strain>
    </source>
</reference>
<evidence type="ECO:0000256" key="6">
    <source>
        <dbReference type="ARBA" id="ARBA00022490"/>
    </source>
</evidence>
<evidence type="ECO:0000256" key="11">
    <source>
        <dbReference type="ARBA" id="ARBA00031125"/>
    </source>
</evidence>
<dbReference type="GO" id="GO:0000287">
    <property type="term" value="F:magnesium ion binding"/>
    <property type="evidence" value="ECO:0007669"/>
    <property type="project" value="InterPro"/>
</dbReference>
<comment type="pathway">
    <text evidence="3">Carbohydrate degradation; glycolysis; pyruvate from D-glyceraldehyde 3-phosphate: step 4/5.</text>
</comment>
<proteinExistence type="inferred from homology"/>
<evidence type="ECO:0000259" key="14">
    <source>
        <dbReference type="SMART" id="SM01193"/>
    </source>
</evidence>
<dbReference type="Proteomes" id="UP000528411">
    <property type="component" value="Unassembled WGS sequence"/>
</dbReference>
<comment type="caution">
    <text evidence="15">The sequence shown here is derived from an EMBL/GenBank/DDBJ whole genome shotgun (WGS) entry which is preliminary data.</text>
</comment>
<dbReference type="SMART" id="SM01193">
    <property type="entry name" value="Enolase_N"/>
    <property type="match status" value="1"/>
</dbReference>
<accession>A0A7L2UP76</accession>
<dbReference type="InterPro" id="IPR000941">
    <property type="entry name" value="Enolase"/>
</dbReference>
<dbReference type="InterPro" id="IPR020811">
    <property type="entry name" value="Enolase_N"/>
</dbReference>
<evidence type="ECO:0000256" key="5">
    <source>
        <dbReference type="ARBA" id="ARBA00012058"/>
    </source>
</evidence>
<feature type="non-terminal residue" evidence="15">
    <location>
        <position position="223"/>
    </location>
</feature>
<organism evidence="15 16">
    <name type="scientific">Balaeniceps rex</name>
    <name type="common">Shoebill</name>
    <dbReference type="NCBI Taxonomy" id="33584"/>
    <lineage>
        <taxon>Eukaryota</taxon>
        <taxon>Metazoa</taxon>
        <taxon>Chordata</taxon>
        <taxon>Craniata</taxon>
        <taxon>Vertebrata</taxon>
        <taxon>Euteleostomi</taxon>
        <taxon>Archelosauria</taxon>
        <taxon>Archosauria</taxon>
        <taxon>Dinosauria</taxon>
        <taxon>Saurischia</taxon>
        <taxon>Theropoda</taxon>
        <taxon>Coelurosauria</taxon>
        <taxon>Aves</taxon>
        <taxon>Neognathae</taxon>
        <taxon>Neoaves</taxon>
        <taxon>Aequornithes</taxon>
        <taxon>Pelecaniformes</taxon>
        <taxon>Balaenicipitidae</taxon>
        <taxon>Balaeniceps</taxon>
    </lineage>
</organism>
<comment type="subcellular location">
    <subcellularLocation>
        <location evidence="2">Cytoplasm</location>
    </subcellularLocation>
</comment>
<dbReference type="Gene3D" id="3.20.20.120">
    <property type="entry name" value="Enolase-like C-terminal domain"/>
    <property type="match status" value="1"/>
</dbReference>
<evidence type="ECO:0000256" key="7">
    <source>
        <dbReference type="ARBA" id="ARBA00022723"/>
    </source>
</evidence>
<gene>
    <name evidence="15" type="primary">Eno1</name>
    <name evidence="15" type="ORF">BALREX_R05430</name>
</gene>
<dbReference type="Pfam" id="PF03952">
    <property type="entry name" value="Enolase_N"/>
    <property type="match status" value="1"/>
</dbReference>
<dbReference type="EMBL" id="VYZW01043483">
    <property type="protein sequence ID" value="NXS46817.1"/>
    <property type="molecule type" value="Genomic_DNA"/>
</dbReference>
<evidence type="ECO:0000256" key="12">
    <source>
        <dbReference type="ARBA" id="ARBA00048333"/>
    </source>
</evidence>
<dbReference type="EC" id="4.2.1.11" evidence="5"/>
<comment type="catalytic activity">
    <reaction evidence="12">
        <text>(2R)-2-phosphoglycerate = phosphoenolpyruvate + H2O</text>
        <dbReference type="Rhea" id="RHEA:10164"/>
        <dbReference type="ChEBI" id="CHEBI:15377"/>
        <dbReference type="ChEBI" id="CHEBI:58289"/>
        <dbReference type="ChEBI" id="CHEBI:58702"/>
        <dbReference type="EC" id="4.2.1.11"/>
    </reaction>
</comment>
<dbReference type="Pfam" id="PF00113">
    <property type="entry name" value="Enolase_C"/>
    <property type="match status" value="1"/>
</dbReference>
<keyword evidence="9" id="KW-0324">Glycolysis</keyword>
<keyword evidence="16" id="KW-1185">Reference proteome</keyword>
<dbReference type="Gene3D" id="3.30.390.10">
    <property type="entry name" value="Enolase-like, N-terminal domain"/>
    <property type="match status" value="1"/>
</dbReference>
<dbReference type="UniPathway" id="UPA00109">
    <property type="reaction ID" value="UER00187"/>
</dbReference>
<dbReference type="AlphaFoldDB" id="A0A7L2UP76"/>
<dbReference type="PRINTS" id="PR00148">
    <property type="entry name" value="ENOLASE"/>
</dbReference>
<evidence type="ECO:0000259" key="13">
    <source>
        <dbReference type="SMART" id="SM01192"/>
    </source>
</evidence>
<evidence type="ECO:0000313" key="15">
    <source>
        <dbReference type="EMBL" id="NXS46817.1"/>
    </source>
</evidence>
<keyword evidence="8" id="KW-0460">Magnesium</keyword>
<sequence length="223" mass="23588">MSILKIHAREIFDSRGNPTVEVDLFTNKGLFRAAVPSGASTGVYEALELRDNDKTRYMGKGVSKAVEHVNKTIAPALISKVGAICLLLTSVNASPVTKFGANAILGVSLAVCKAGAAEKGVPLYRHIADLAGNAEVILPVPAFNVINGGSHAGNKLAMQEFMILPVGADSFKEAMRIGAEVYHNLKNVIKEKYGKDATNVGDEGGFAPNILENREGKNELSVA</sequence>
<evidence type="ECO:0000256" key="1">
    <source>
        <dbReference type="ARBA" id="ARBA00001946"/>
    </source>
</evidence>
<dbReference type="GO" id="GO:0004634">
    <property type="term" value="F:phosphopyruvate hydratase activity"/>
    <property type="evidence" value="ECO:0007669"/>
    <property type="project" value="UniProtKB-EC"/>
</dbReference>
<keyword evidence="10" id="KW-0456">Lyase</keyword>
<keyword evidence="7" id="KW-0479">Metal-binding</keyword>
<name>A0A7L2UP76_BALRX</name>
<dbReference type="PANTHER" id="PTHR11902:SF12">
    <property type="entry name" value="ALPHA-ENOLASE"/>
    <property type="match status" value="1"/>
</dbReference>
<evidence type="ECO:0000256" key="2">
    <source>
        <dbReference type="ARBA" id="ARBA00004496"/>
    </source>
</evidence>
<keyword evidence="6" id="KW-0963">Cytoplasm</keyword>